<dbReference type="InterPro" id="IPR007849">
    <property type="entry name" value="ATP10"/>
</dbReference>
<evidence type="ECO:0000256" key="1">
    <source>
        <dbReference type="SAM" id="MobiDB-lite"/>
    </source>
</evidence>
<feature type="region of interest" description="Disordered" evidence="1">
    <location>
        <begin position="299"/>
        <end position="333"/>
    </location>
</feature>
<proteinExistence type="predicted"/>
<dbReference type="PANTHER" id="PTHR28106">
    <property type="entry name" value="MITOCHONDRIAL ATPASE COMPLEX SUBUNIT ATP10"/>
    <property type="match status" value="1"/>
</dbReference>
<dbReference type="Proteomes" id="UP001153069">
    <property type="component" value="Unassembled WGS sequence"/>
</dbReference>
<keyword evidence="3" id="KW-1185">Reference proteome</keyword>
<gene>
    <name evidence="2" type="ORF">SEMRO_273_G105130.1</name>
</gene>
<dbReference type="GO" id="GO:0033615">
    <property type="term" value="P:mitochondrial proton-transporting ATP synthase complex assembly"/>
    <property type="evidence" value="ECO:0007669"/>
    <property type="project" value="TreeGrafter"/>
</dbReference>
<accession>A0A9N8DQT4</accession>
<name>A0A9N8DQT4_9STRA</name>
<evidence type="ECO:0000313" key="3">
    <source>
        <dbReference type="Proteomes" id="UP001153069"/>
    </source>
</evidence>
<dbReference type="GO" id="GO:0005743">
    <property type="term" value="C:mitochondrial inner membrane"/>
    <property type="evidence" value="ECO:0007669"/>
    <property type="project" value="TreeGrafter"/>
</dbReference>
<comment type="caution">
    <text evidence="2">The sequence shown here is derived from an EMBL/GenBank/DDBJ whole genome shotgun (WGS) entry which is preliminary data.</text>
</comment>
<dbReference type="Pfam" id="PF05176">
    <property type="entry name" value="ATP-synt_10"/>
    <property type="match status" value="1"/>
</dbReference>
<dbReference type="PANTHER" id="PTHR28106:SF1">
    <property type="entry name" value="MITOCHONDRIAL ATPASE COMPLEX SUBUNIT ATP10"/>
    <property type="match status" value="1"/>
</dbReference>
<protein>
    <submittedName>
        <fullName evidence="2">F1F0 ATP synthase assembly protein Atp10</fullName>
    </submittedName>
</protein>
<dbReference type="EMBL" id="CAICTM010000272">
    <property type="protein sequence ID" value="CAB9506625.1"/>
    <property type="molecule type" value="Genomic_DNA"/>
</dbReference>
<organism evidence="2 3">
    <name type="scientific">Seminavis robusta</name>
    <dbReference type="NCBI Taxonomy" id="568900"/>
    <lineage>
        <taxon>Eukaryota</taxon>
        <taxon>Sar</taxon>
        <taxon>Stramenopiles</taxon>
        <taxon>Ochrophyta</taxon>
        <taxon>Bacillariophyta</taxon>
        <taxon>Bacillariophyceae</taxon>
        <taxon>Bacillariophycidae</taxon>
        <taxon>Naviculales</taxon>
        <taxon>Naviculaceae</taxon>
        <taxon>Seminavis</taxon>
    </lineage>
</organism>
<dbReference type="OrthoDB" id="17089at2759"/>
<sequence>MSSVFVRRFHRALPAAATAGSGRAVRSLCRQPPSFGVKLANNPLLAHTTRNFFDFAVKEDNRIREIIVNPDSLGSKIKPGNLIDKYNKRAKETRTVPVELEKGYFWMIKDLQETKGKPTLSNPHLIPAEKAQLFPRVLAGVSTLAGKDVEIPEFFLRRNRSRDEHAQCTLVALSCRDHGFQSLKTWTEPFQEAFQDNPRGEVVHLHITEGWFSASVLGSLITRMVRNNTPVEHHDNTLICLRKDLEDFRDALRIHNVMCGYIFLLDGIGKVRFAGSGEASEAEKVRLVQFAQDLTQVSGRRNKGLAKKLPSREADDGDESKSKRRKAKRRPDQ</sequence>
<evidence type="ECO:0000313" key="2">
    <source>
        <dbReference type="EMBL" id="CAB9506625.1"/>
    </source>
</evidence>
<feature type="compositionally biased region" description="Basic residues" evidence="1">
    <location>
        <begin position="322"/>
        <end position="333"/>
    </location>
</feature>
<dbReference type="AlphaFoldDB" id="A0A9N8DQT4"/>
<reference evidence="2" key="1">
    <citation type="submission" date="2020-06" db="EMBL/GenBank/DDBJ databases">
        <authorList>
            <consortium name="Plant Systems Biology data submission"/>
        </authorList>
    </citation>
    <scope>NUCLEOTIDE SEQUENCE</scope>
    <source>
        <strain evidence="2">D6</strain>
    </source>
</reference>